<dbReference type="EMBL" id="GBEZ01022789">
    <property type="protein sequence ID" value="JAC64065.1"/>
    <property type="molecule type" value="Transcribed_RNA"/>
</dbReference>
<name>A0A061R055_9CHLO</name>
<proteinExistence type="predicted"/>
<accession>A0A061R055</accession>
<sequence>MRLVNIPQAKAFTGKTVEVRTPRMLSAGKSSHLVKSSKGYYPHDMYPVISESQTMEEIAPSIQNF</sequence>
<feature type="non-terminal residue" evidence="1">
    <location>
        <position position="65"/>
    </location>
</feature>
<gene>
    <name evidence="1" type="ORF">TSPGSL018_19121</name>
</gene>
<protein>
    <submittedName>
        <fullName evidence="1">Uncharacterized protein</fullName>
    </submittedName>
</protein>
<organism evidence="1">
    <name type="scientific">Tetraselmis sp. GSL018</name>
    <dbReference type="NCBI Taxonomy" id="582737"/>
    <lineage>
        <taxon>Eukaryota</taxon>
        <taxon>Viridiplantae</taxon>
        <taxon>Chlorophyta</taxon>
        <taxon>core chlorophytes</taxon>
        <taxon>Chlorodendrophyceae</taxon>
        <taxon>Chlorodendrales</taxon>
        <taxon>Chlorodendraceae</taxon>
        <taxon>Tetraselmis</taxon>
    </lineage>
</organism>
<dbReference type="AlphaFoldDB" id="A0A061R055"/>
<evidence type="ECO:0000313" key="1">
    <source>
        <dbReference type="EMBL" id="JAC64065.1"/>
    </source>
</evidence>
<reference evidence="1" key="1">
    <citation type="submission" date="2014-05" db="EMBL/GenBank/DDBJ databases">
        <title>The transcriptome of the halophilic microalga Tetraselmis sp. GSL018 isolated from the Great Salt Lake, Utah.</title>
        <authorList>
            <person name="Jinkerson R.E."/>
            <person name="D'Adamo S."/>
            <person name="Posewitz M.C."/>
        </authorList>
    </citation>
    <scope>NUCLEOTIDE SEQUENCE</scope>
    <source>
        <strain evidence="1">GSL018</strain>
    </source>
</reference>